<dbReference type="Proteomes" id="UP000563426">
    <property type="component" value="Unassembled WGS sequence"/>
</dbReference>
<organism evidence="1 2">
    <name type="scientific">Corallococcus exercitus</name>
    <dbReference type="NCBI Taxonomy" id="2316736"/>
    <lineage>
        <taxon>Bacteria</taxon>
        <taxon>Pseudomonadati</taxon>
        <taxon>Myxococcota</taxon>
        <taxon>Myxococcia</taxon>
        <taxon>Myxococcales</taxon>
        <taxon>Cystobacterineae</taxon>
        <taxon>Myxococcaceae</taxon>
        <taxon>Corallococcus</taxon>
    </lineage>
</organism>
<dbReference type="EMBL" id="JABFJV010000012">
    <property type="protein sequence ID" value="NOK32360.1"/>
    <property type="molecule type" value="Genomic_DNA"/>
</dbReference>
<dbReference type="PROSITE" id="PS51257">
    <property type="entry name" value="PROKAR_LIPOPROTEIN"/>
    <property type="match status" value="1"/>
</dbReference>
<dbReference type="RefSeq" id="WP_171433072.1">
    <property type="nucleotide sequence ID" value="NZ_JABFJV010000012.1"/>
</dbReference>
<gene>
    <name evidence="1" type="ORF">HMI49_03985</name>
</gene>
<proteinExistence type="predicted"/>
<dbReference type="AlphaFoldDB" id="A0A7Y4NPC3"/>
<sequence length="136" mass="14750">MSPSRLLLVPLLLAQLLLGSACRPWLHVKLASAQERLPAPAFSVEDPSQDGGPPLYDTIHVLAEDGEVVWFARAQSFGGAHPSRIIYGEVPPSFESVEGPQRLESGRLYRIEVSGTAAGTLRFLTGPDGRVYPEKD</sequence>
<evidence type="ECO:0008006" key="3">
    <source>
        <dbReference type="Google" id="ProtNLM"/>
    </source>
</evidence>
<evidence type="ECO:0000313" key="1">
    <source>
        <dbReference type="EMBL" id="NOK32360.1"/>
    </source>
</evidence>
<name>A0A7Y4NPC3_9BACT</name>
<accession>A0A7Y4NPC3</accession>
<evidence type="ECO:0000313" key="2">
    <source>
        <dbReference type="Proteomes" id="UP000563426"/>
    </source>
</evidence>
<comment type="caution">
    <text evidence="1">The sequence shown here is derived from an EMBL/GenBank/DDBJ whole genome shotgun (WGS) entry which is preliminary data.</text>
</comment>
<keyword evidence="2" id="KW-1185">Reference proteome</keyword>
<reference evidence="1 2" key="1">
    <citation type="submission" date="2020-05" db="EMBL/GenBank/DDBJ databases">
        <authorList>
            <person name="Whitworth D."/>
        </authorList>
    </citation>
    <scope>NUCLEOTIDE SEQUENCE [LARGE SCALE GENOMIC DNA]</scope>
    <source>
        <strain evidence="1 2">AB043B</strain>
    </source>
</reference>
<protein>
    <recommendedName>
        <fullName evidence="3">Lipoprotein</fullName>
    </recommendedName>
</protein>